<dbReference type="PROSITE" id="PS51192">
    <property type="entry name" value="HELICASE_ATP_BIND_1"/>
    <property type="match status" value="1"/>
</dbReference>
<dbReference type="InterPro" id="IPR052933">
    <property type="entry name" value="DNA_Protect_Modify"/>
</dbReference>
<geneLocation type="plasmid" evidence="3 4">
    <name>pVpro</name>
</geneLocation>
<dbReference type="SUPFAM" id="SSF53335">
    <property type="entry name" value="S-adenosyl-L-methionine-dependent methyltransferases"/>
    <property type="match status" value="1"/>
</dbReference>
<dbReference type="GO" id="GO:0005524">
    <property type="term" value="F:ATP binding"/>
    <property type="evidence" value="ECO:0007669"/>
    <property type="project" value="InterPro"/>
</dbReference>
<dbReference type="Gene3D" id="3.40.50.150">
    <property type="entry name" value="Vaccinia Virus protein VP39"/>
    <property type="match status" value="1"/>
</dbReference>
<keyword evidence="3" id="KW-0347">Helicase</keyword>
<dbReference type="InterPro" id="IPR029063">
    <property type="entry name" value="SAM-dependent_MTases_sf"/>
</dbReference>
<keyword evidence="3" id="KW-0614">Plasmid</keyword>
<dbReference type="CDD" id="cd02440">
    <property type="entry name" value="AdoMet_MTases"/>
    <property type="match status" value="1"/>
</dbReference>
<dbReference type="PANTHER" id="PTHR41313">
    <property type="entry name" value="ADENINE-SPECIFIC METHYLTRANSFERASE"/>
    <property type="match status" value="1"/>
</dbReference>
<dbReference type="InterPro" id="IPR014001">
    <property type="entry name" value="Helicase_ATP-bd"/>
</dbReference>
<dbReference type="PANTHER" id="PTHR41313:SF1">
    <property type="entry name" value="DNA METHYLASE ADENINE-SPECIFIC DOMAIN-CONTAINING PROTEIN"/>
    <property type="match status" value="1"/>
</dbReference>
<evidence type="ECO:0000313" key="4">
    <source>
        <dbReference type="Proteomes" id="UP000683246"/>
    </source>
</evidence>
<dbReference type="InterPro" id="IPR006935">
    <property type="entry name" value="Helicase/UvrB_N"/>
</dbReference>
<dbReference type="Gene3D" id="3.40.50.300">
    <property type="entry name" value="P-loop containing nucleotide triphosphate hydrolases"/>
    <property type="match status" value="2"/>
</dbReference>
<evidence type="ECO:0000256" key="1">
    <source>
        <dbReference type="SAM" id="Coils"/>
    </source>
</evidence>
<organism evidence="3 4">
    <name type="scientific">Vallitalea pronyensis</name>
    <dbReference type="NCBI Taxonomy" id="1348613"/>
    <lineage>
        <taxon>Bacteria</taxon>
        <taxon>Bacillati</taxon>
        <taxon>Bacillota</taxon>
        <taxon>Clostridia</taxon>
        <taxon>Lachnospirales</taxon>
        <taxon>Vallitaleaceae</taxon>
        <taxon>Vallitalea</taxon>
    </lineage>
</organism>
<sequence length="1844" mass="211984">MSRSLNKFISSSQTNLKRNDPNWKVFKSDSKTYHDEVKKNCQKLIVKSVKANNQKVTKSNFLRQEYYRLVETLTGENGHFQKVLNFIIKDRFNNMFQTNQEVNTYSKEVKKEMVSTYNRITAHYTQPRKESHQQNNDETKQLSLVPVKEQEEEALRDSNKQALIAFIVKQGTGVDGCKLRISTFVSANPNNELGCIRAIKSEYVKRGDFFNYKDVSGYWYINGKGMQLRFHNAKDEFLVSWIQLYKIIKALMNAGNYLDTVSEEVHTEDNYHITDEDLQYGTLKQKCKYNLAAIGLIKNTDNPEWPKIEQKQILVKYSGWGGLPGVFDEANEKWQEERKQLKSLLTEEEYADARAGTLNAHYTPKNIIEFIYKALYIMGVKDAKVLEPACGTGNFIGLMPEGMQKQVKAIEIDSISGGIAKKLYEEANIHIGAFEKSNLPYDHYDLVVGNVPFGSYKVHDPQYNQYKLKIHDYFIVKSLDHLREGGIMAIITSKGTMDKKDSSVRELINKRAELIAAIRLPNVAFKASANTEVTTDILFFKKSSEEANTRNFIDIAPYSNDDFHVNEYFIDNPNMLLGTMVEEVKLNGHKNTTLVASEQWEQEMKDLLAYIPEDIYQVELKKSPKEKKVIKQATEIPVEDVQLAVKEFGYCIIKDNIYQREKHVFKQVDVKGKRHKRLMQLIELRTHIMEYIANQSQIGYDDAQLSRERYVINQIYDKFVEDFGYINTRINKSIFKEDPDFPVLLALEEEKEDGVWVKAQIFHKRTVSPAKEITHVDTAEEALMVSLNKYARINLDYMSQLANKSIEVLIQELKGNIFKDPESGLYETAEAYLSGNVREKLNIAREYQGMDEYAANAKALEVVQPKELEAHEIIIKLGATWIPDTVIEDFVRYLFQVNKFLNVSYSQAIAIWSIQVDYVDGVLNNKTYGTYRANGIRLLQDALNLKQTKIFDVEIDENGNKRSILNKKETLLARQKQDDIKKKFNDWVLEESDRRNMLVSIYNKRFNSFRTRDYNPKGITFEGMNMNIQLAQHQSGGVTRILFGGNTLLAHVVGAGKTFTMVAAAMKLRQVGLANKSLFVVPNHLIHDWAAEFIRLYPNAKILAATQDDFKPQYRKRLFARIATGDWDAIIVAHSSFKKIRVSPEYAKAFMDRQIDEIEMAIIAQKDEKVRNTRLIKQLETTKKRLEAEMESMTKDYEKDNHLTFEQLGVDYLFVDEAHEFKNLYVYTKMGNVAGIPQTKSQKAFDLFMKSQYVINKFGNGKQSLVFATGTPISNSMTEMYTMQRYMQYNKLCELGLAHFDAWASTFGEQTAALEISPDGSGYRMKTRFRKFNNLPELLMMFKEFADVKTKDMLNLPVPKLRGGKPITIECQPSKELEYFISTLVERAEAIHSGHVSPKDDNMLLITNEGRKAALDLRLIYGDELDQASDKIMQAVDNIYTLWKITGERKLTQLVFCDISTPSNDFNIYDDIKNRLIDKGIPEEEIEFIHNANTGVKKAQLFKKVRKGDVRILLGSTPKMGAGTNVQERLIALHHLDAPWRPSDIEQREGRIERQGNLNLQWGNEIMILRYVTKGSFDAYSWQLLETKARFIGQIMSGDVNVRTADDVDDTSLSFAEVKAIASGNPMVMEKMEVDTEIQRLSVLKSGYKRDWYAMQDQLAALPGTIENLQKDIHHYEQDILARKGSTPFSITIEEQAFTDPKLAGAKMLTLFDVLDMDKEMPIGEYRGFNVSLSKVETPFDGIMKFILLTNSKANTKTYKFEPSVLPKTNINKLDKILDGFEERLEEKKVKLERSKTSIVHIQDALEKPFEHEEKLQELTIRQKELDALLSQDDKQVSEVEETA</sequence>
<reference evidence="3" key="1">
    <citation type="submission" date="2020-07" db="EMBL/GenBank/DDBJ databases">
        <title>Vallitalea pronyensis genome.</title>
        <authorList>
            <person name="Postec A."/>
        </authorList>
    </citation>
    <scope>NUCLEOTIDE SEQUENCE</scope>
    <source>
        <strain evidence="3">FatNI3</strain>
        <plasmid evidence="3">pVpro</plasmid>
    </source>
</reference>
<dbReference type="RefSeq" id="WP_212698989.1">
    <property type="nucleotide sequence ID" value="NZ_CP058650.1"/>
</dbReference>
<feature type="coiled-coil region" evidence="1">
    <location>
        <begin position="1771"/>
        <end position="1798"/>
    </location>
</feature>
<dbReference type="EMBL" id="CP058650">
    <property type="protein sequence ID" value="QUI25880.1"/>
    <property type="molecule type" value="Genomic_DNA"/>
</dbReference>
<keyword evidence="3" id="KW-0547">Nucleotide-binding</keyword>
<keyword evidence="4" id="KW-1185">Reference proteome</keyword>
<dbReference type="GO" id="GO:0016787">
    <property type="term" value="F:hydrolase activity"/>
    <property type="evidence" value="ECO:0007669"/>
    <property type="project" value="InterPro"/>
</dbReference>
<dbReference type="Proteomes" id="UP000683246">
    <property type="component" value="Plasmid pVpro"/>
</dbReference>
<dbReference type="GO" id="GO:0003677">
    <property type="term" value="F:DNA binding"/>
    <property type="evidence" value="ECO:0007669"/>
    <property type="project" value="InterPro"/>
</dbReference>
<evidence type="ECO:0000259" key="2">
    <source>
        <dbReference type="PROSITE" id="PS51192"/>
    </source>
</evidence>
<dbReference type="SMART" id="SM00487">
    <property type="entry name" value="DEXDc"/>
    <property type="match status" value="1"/>
</dbReference>
<dbReference type="KEGG" id="vpy:HZI73_26060"/>
<gene>
    <name evidence="3" type="ORF">HZI73_26060</name>
</gene>
<feature type="coiled-coil region" evidence="1">
    <location>
        <begin position="1169"/>
        <end position="1203"/>
    </location>
</feature>
<feature type="domain" description="Helicase ATP-binding" evidence="2">
    <location>
        <begin position="1038"/>
        <end position="1290"/>
    </location>
</feature>
<dbReference type="SUPFAM" id="SSF52540">
    <property type="entry name" value="P-loop containing nucleoside triphosphate hydrolases"/>
    <property type="match status" value="2"/>
</dbReference>
<dbReference type="GO" id="GO:0004386">
    <property type="term" value="F:helicase activity"/>
    <property type="evidence" value="ECO:0007669"/>
    <property type="project" value="UniProtKB-KW"/>
</dbReference>
<evidence type="ECO:0000313" key="3">
    <source>
        <dbReference type="EMBL" id="QUI25880.1"/>
    </source>
</evidence>
<keyword evidence="1" id="KW-0175">Coiled coil</keyword>
<keyword evidence="3" id="KW-0067">ATP-binding</keyword>
<keyword evidence="3" id="KW-0378">Hydrolase</keyword>
<accession>A0A8J8MQ08</accession>
<dbReference type="InterPro" id="IPR027417">
    <property type="entry name" value="P-loop_NTPase"/>
</dbReference>
<proteinExistence type="predicted"/>
<protein>
    <submittedName>
        <fullName evidence="3">DEAD/DEAH box helicase family protein</fullName>
    </submittedName>
</protein>
<dbReference type="Pfam" id="PF04851">
    <property type="entry name" value="ResIII"/>
    <property type="match status" value="1"/>
</dbReference>
<dbReference type="PRINTS" id="PR00507">
    <property type="entry name" value="N12N6MTFRASE"/>
</dbReference>
<name>A0A8J8MQ08_9FIRM</name>